<dbReference type="InterPro" id="IPR001206">
    <property type="entry name" value="Diacylglycerol_kinase_cat_dom"/>
</dbReference>
<evidence type="ECO:0000256" key="2">
    <source>
        <dbReference type="ARBA" id="ARBA00022741"/>
    </source>
</evidence>
<dbReference type="SUPFAM" id="SSF111331">
    <property type="entry name" value="NAD kinase/diacylglycerol kinase-like"/>
    <property type="match status" value="1"/>
</dbReference>
<dbReference type="AlphaFoldDB" id="A0A432ZI62"/>
<dbReference type="Proteomes" id="UP000287908">
    <property type="component" value="Unassembled WGS sequence"/>
</dbReference>
<dbReference type="GO" id="GO:0016301">
    <property type="term" value="F:kinase activity"/>
    <property type="evidence" value="ECO:0007669"/>
    <property type="project" value="UniProtKB-KW"/>
</dbReference>
<sequence length="282" mass="31918">MTILLIEHTASRRSKYWSRRYCKWFEQCRQPVLRLIISPEKDIDILQLHRYLERANEVVLLAGDGSLHWLVNQLTEEQAQRLIISVIPCGTGNDFARDCGLNKLDWRMRDETELSHRQLDIGEVNGIRFVNAVSVGLPADLVQSQSLQQKKWFGRLSYLVGVLGWWCRYRPVKSNAPVLQSVLVGRYLGGGIKLAPMAARQDGNLTRVSVAPAPKLKLLGVLWAVLSGKHEKHPLVTIEQADNFIIKPAALEIDGELYQDVGTEAVACVSRVRCRVRTQKSE</sequence>
<dbReference type="Pfam" id="PF00781">
    <property type="entry name" value="DAGK_cat"/>
    <property type="match status" value="1"/>
</dbReference>
<dbReference type="InterPro" id="IPR016064">
    <property type="entry name" value="NAD/diacylglycerol_kinase_sf"/>
</dbReference>
<dbReference type="Gene3D" id="2.60.200.40">
    <property type="match status" value="1"/>
</dbReference>
<evidence type="ECO:0000313" key="7">
    <source>
        <dbReference type="Proteomes" id="UP000287908"/>
    </source>
</evidence>
<dbReference type="OrthoDB" id="142078at2"/>
<dbReference type="RefSeq" id="WP_126783923.1">
    <property type="nucleotide sequence ID" value="NZ_PIQF01000001.1"/>
</dbReference>
<evidence type="ECO:0000259" key="5">
    <source>
        <dbReference type="PROSITE" id="PS50146"/>
    </source>
</evidence>
<keyword evidence="1" id="KW-0808">Transferase</keyword>
<dbReference type="PROSITE" id="PS50146">
    <property type="entry name" value="DAGK"/>
    <property type="match status" value="1"/>
</dbReference>
<reference evidence="6 7" key="1">
    <citation type="journal article" date="2011" name="Front. Microbiol.">
        <title>Genomic signatures of strain selection and enhancement in Bacillus atrophaeus var. globigii, a historical biowarfare simulant.</title>
        <authorList>
            <person name="Gibbons H.S."/>
            <person name="Broomall S.M."/>
            <person name="McNew L.A."/>
            <person name="Daligault H."/>
            <person name="Chapman C."/>
            <person name="Bruce D."/>
            <person name="Karavis M."/>
            <person name="Krepps M."/>
            <person name="McGregor P.A."/>
            <person name="Hong C."/>
            <person name="Park K.H."/>
            <person name="Akmal A."/>
            <person name="Feldman A."/>
            <person name="Lin J.S."/>
            <person name="Chang W.E."/>
            <person name="Higgs B.W."/>
            <person name="Demirev P."/>
            <person name="Lindquist J."/>
            <person name="Liem A."/>
            <person name="Fochler E."/>
            <person name="Read T.D."/>
            <person name="Tapia R."/>
            <person name="Johnson S."/>
            <person name="Bishop-Lilly K.A."/>
            <person name="Detter C."/>
            <person name="Han C."/>
            <person name="Sozhamannan S."/>
            <person name="Rosenzweig C.N."/>
            <person name="Skowronski E.W."/>
        </authorList>
    </citation>
    <scope>NUCLEOTIDE SEQUENCE [LARGE SCALE GENOMIC DNA]</scope>
    <source>
        <strain evidence="6 7">CL-SP19</strain>
    </source>
</reference>
<protein>
    <recommendedName>
        <fullName evidence="5">DAGKc domain-containing protein</fullName>
    </recommendedName>
</protein>
<dbReference type="InterPro" id="IPR050187">
    <property type="entry name" value="Lipid_Phosphate_FormReg"/>
</dbReference>
<dbReference type="GO" id="GO:0005524">
    <property type="term" value="F:ATP binding"/>
    <property type="evidence" value="ECO:0007669"/>
    <property type="project" value="UniProtKB-KW"/>
</dbReference>
<keyword evidence="2" id="KW-0547">Nucleotide-binding</keyword>
<keyword evidence="4" id="KW-0067">ATP-binding</keyword>
<keyword evidence="7" id="KW-1185">Reference proteome</keyword>
<evidence type="ECO:0000256" key="3">
    <source>
        <dbReference type="ARBA" id="ARBA00022777"/>
    </source>
</evidence>
<dbReference type="Gene3D" id="3.40.50.10330">
    <property type="entry name" value="Probable inorganic polyphosphate/atp-NAD kinase, domain 1"/>
    <property type="match status" value="1"/>
</dbReference>
<keyword evidence="3" id="KW-0418">Kinase</keyword>
<organism evidence="6 7">
    <name type="scientific">Idiomarina seosinensis</name>
    <dbReference type="NCBI Taxonomy" id="281739"/>
    <lineage>
        <taxon>Bacteria</taxon>
        <taxon>Pseudomonadati</taxon>
        <taxon>Pseudomonadota</taxon>
        <taxon>Gammaproteobacteria</taxon>
        <taxon>Alteromonadales</taxon>
        <taxon>Idiomarinaceae</taxon>
        <taxon>Idiomarina</taxon>
    </lineage>
</organism>
<dbReference type="EMBL" id="PIQF01000001">
    <property type="protein sequence ID" value="RUO77651.1"/>
    <property type="molecule type" value="Genomic_DNA"/>
</dbReference>
<evidence type="ECO:0000256" key="1">
    <source>
        <dbReference type="ARBA" id="ARBA00022679"/>
    </source>
</evidence>
<dbReference type="InterPro" id="IPR045540">
    <property type="entry name" value="YegS/DAGK_C"/>
</dbReference>
<accession>A0A432ZI62</accession>
<proteinExistence type="predicted"/>
<dbReference type="PANTHER" id="PTHR12358:SF54">
    <property type="entry name" value="SPHINGOSINE KINASE RELATED PROTEIN"/>
    <property type="match status" value="1"/>
</dbReference>
<feature type="domain" description="DAGKc" evidence="5">
    <location>
        <begin position="1"/>
        <end position="128"/>
    </location>
</feature>
<dbReference type="InterPro" id="IPR017438">
    <property type="entry name" value="ATP-NAD_kinase_N"/>
</dbReference>
<dbReference type="Pfam" id="PF19279">
    <property type="entry name" value="YegS_C"/>
    <property type="match status" value="1"/>
</dbReference>
<evidence type="ECO:0000256" key="4">
    <source>
        <dbReference type="ARBA" id="ARBA00022840"/>
    </source>
</evidence>
<evidence type="ECO:0000313" key="6">
    <source>
        <dbReference type="EMBL" id="RUO77651.1"/>
    </source>
</evidence>
<dbReference type="PANTHER" id="PTHR12358">
    <property type="entry name" value="SPHINGOSINE KINASE"/>
    <property type="match status" value="1"/>
</dbReference>
<gene>
    <name evidence="6" type="ORF">CWI81_04015</name>
</gene>
<name>A0A432ZI62_9GAMM</name>
<comment type="caution">
    <text evidence="6">The sequence shown here is derived from an EMBL/GenBank/DDBJ whole genome shotgun (WGS) entry which is preliminary data.</text>
</comment>